<protein>
    <recommendedName>
        <fullName evidence="2">DUF3835 domain-containing protein</fullName>
    </recommendedName>
</protein>
<dbReference type="AlphaFoldDB" id="A0A9P6HLC6"/>
<dbReference type="InterPro" id="IPR024325">
    <property type="entry name" value="DUF3835"/>
</dbReference>
<dbReference type="Pfam" id="PF12927">
    <property type="entry name" value="DUF3835"/>
    <property type="match status" value="1"/>
</dbReference>
<name>A0A9P6HLC6_9AGAM</name>
<dbReference type="Proteomes" id="UP000736335">
    <property type="component" value="Unassembled WGS sequence"/>
</dbReference>
<keyword evidence="4" id="KW-1185">Reference proteome</keyword>
<feature type="compositionally biased region" description="Pro residues" evidence="1">
    <location>
        <begin position="659"/>
        <end position="679"/>
    </location>
</feature>
<feature type="region of interest" description="Disordered" evidence="1">
    <location>
        <begin position="332"/>
        <end position="357"/>
    </location>
</feature>
<comment type="caution">
    <text evidence="3">The sequence shown here is derived from an EMBL/GenBank/DDBJ whole genome shotgun (WGS) entry which is preliminary data.</text>
</comment>
<feature type="compositionally biased region" description="Acidic residues" evidence="1">
    <location>
        <begin position="253"/>
        <end position="271"/>
    </location>
</feature>
<reference evidence="3" key="2">
    <citation type="submission" date="2020-11" db="EMBL/GenBank/DDBJ databases">
        <authorList>
            <consortium name="DOE Joint Genome Institute"/>
            <person name="Kuo A."/>
            <person name="Miyauchi S."/>
            <person name="Kiss E."/>
            <person name="Drula E."/>
            <person name="Kohler A."/>
            <person name="Sanchez-Garcia M."/>
            <person name="Andreopoulos B."/>
            <person name="Barry K.W."/>
            <person name="Bonito G."/>
            <person name="Buee M."/>
            <person name="Carver A."/>
            <person name="Chen C."/>
            <person name="Cichocki N."/>
            <person name="Clum A."/>
            <person name="Culley D."/>
            <person name="Crous P.W."/>
            <person name="Fauchery L."/>
            <person name="Girlanda M."/>
            <person name="Hayes R."/>
            <person name="Keri Z."/>
            <person name="Labutti K."/>
            <person name="Lipzen A."/>
            <person name="Lombard V."/>
            <person name="Magnuson J."/>
            <person name="Maillard F."/>
            <person name="Morin E."/>
            <person name="Murat C."/>
            <person name="Nolan M."/>
            <person name="Ohm R."/>
            <person name="Pangilinan J."/>
            <person name="Pereira M."/>
            <person name="Perotto S."/>
            <person name="Peter M."/>
            <person name="Riley R."/>
            <person name="Sitrit Y."/>
            <person name="Stielow B."/>
            <person name="Szollosi G."/>
            <person name="Zifcakova L."/>
            <person name="Stursova M."/>
            <person name="Spatafora J.W."/>
            <person name="Tedersoo L."/>
            <person name="Vaario L.-M."/>
            <person name="Yamada A."/>
            <person name="Yan M."/>
            <person name="Wang P."/>
            <person name="Xu J."/>
            <person name="Bruns T."/>
            <person name="Baldrian P."/>
            <person name="Vilgalys R."/>
            <person name="Henrissat B."/>
            <person name="Grigoriev I.V."/>
            <person name="Hibbett D."/>
            <person name="Nagy L.G."/>
            <person name="Martin F.M."/>
        </authorList>
    </citation>
    <scope>NUCLEOTIDE SEQUENCE</scope>
    <source>
        <strain evidence="3">UH-Tt-Lm1</strain>
    </source>
</reference>
<feature type="compositionally biased region" description="Basic and acidic residues" evidence="1">
    <location>
        <begin position="129"/>
        <end position="138"/>
    </location>
</feature>
<feature type="compositionally biased region" description="Polar residues" evidence="1">
    <location>
        <begin position="218"/>
        <end position="228"/>
    </location>
</feature>
<sequence length="714" mass="78114">MDDDTNKLVKDLYAAVEEKNGGKLTPDQISRISLKLGQLLGNPESHEVTQNEKGQILNEEGLPMTEITEQLGSEHDISSSIITPFSADLPTWTLSEEGKVRRRAERERILDVLEAEERLEEDRDAAEEEQSRAAKKERLQAAREIQKAMGRALVKNIKDFKAKEEQTKNALLEIDTTVCAEGSKRLKPKKSVSFDLPPEESPVSAGPQQDWGDVTPARLQSKQSSNPDASGPMKFRVVERFPRKLQLGPSSGDSDDESDPEPAPDNDEDEPTPTNVVEFHSDESTEDGGDFEFQEGETDLDAAQHQREIALAYYEKREKFAAQAAAAFSSHSHVEEDPWDRPEVPLEASLTGDRPRPAISKFKADRIVSSSTSLDGLVVPASQSALMRDTVKLGKLDGDQLVGGPEDSDDDLKEILELVKQGEVENIGPSLPNGPSSRMMEQDFSSLPPPKVRNKVSRFKVNRGGASRPTEETEESTSLSDIEPPTPVASNVMERRGVLRIEPDQSTRSASPPSVPDTPLTIAERSSPKLPPGDIPVVRDNTLYTPVSRKPAKLAETSQSIVSTVDATIHAPEIVRERTPRPPTMKSPAVVDSPLFKPPSPDFLTHPGAFTTPPMIIDSPEFPPPRGVTYMPSMIIESPDFPPPKEVSPYHGSSAVNTPTPPVVGPPSFPVGPRNPGPPRVMSSQVVERSSTGANQQREGVPGKKFSRFAAERR</sequence>
<organism evidence="3 4">
    <name type="scientific">Thelephora terrestris</name>
    <dbReference type="NCBI Taxonomy" id="56493"/>
    <lineage>
        <taxon>Eukaryota</taxon>
        <taxon>Fungi</taxon>
        <taxon>Dikarya</taxon>
        <taxon>Basidiomycota</taxon>
        <taxon>Agaricomycotina</taxon>
        <taxon>Agaricomycetes</taxon>
        <taxon>Thelephorales</taxon>
        <taxon>Thelephoraceae</taxon>
        <taxon>Thelephora</taxon>
    </lineage>
</organism>
<evidence type="ECO:0000313" key="3">
    <source>
        <dbReference type="EMBL" id="KAF9789881.1"/>
    </source>
</evidence>
<dbReference type="EMBL" id="WIUZ02000003">
    <property type="protein sequence ID" value="KAF9789881.1"/>
    <property type="molecule type" value="Genomic_DNA"/>
</dbReference>
<feature type="region of interest" description="Disordered" evidence="1">
    <location>
        <begin position="164"/>
        <end position="304"/>
    </location>
</feature>
<feature type="compositionally biased region" description="Basic residues" evidence="1">
    <location>
        <begin position="452"/>
        <end position="461"/>
    </location>
</feature>
<proteinExistence type="predicted"/>
<feature type="compositionally biased region" description="Basic and acidic residues" evidence="1">
    <location>
        <begin position="332"/>
        <end position="344"/>
    </location>
</feature>
<dbReference type="OrthoDB" id="21413at2759"/>
<feature type="region of interest" description="Disordered" evidence="1">
    <location>
        <begin position="419"/>
        <end position="539"/>
    </location>
</feature>
<feature type="domain" description="DUF3835" evidence="2">
    <location>
        <begin position="297"/>
        <end position="367"/>
    </location>
</feature>
<feature type="compositionally biased region" description="Polar residues" evidence="1">
    <location>
        <begin position="682"/>
        <end position="698"/>
    </location>
</feature>
<evidence type="ECO:0000256" key="1">
    <source>
        <dbReference type="SAM" id="MobiDB-lite"/>
    </source>
</evidence>
<feature type="region of interest" description="Disordered" evidence="1">
    <location>
        <begin position="572"/>
        <end position="714"/>
    </location>
</feature>
<accession>A0A9P6HLC6</accession>
<gene>
    <name evidence="3" type="ORF">BJ322DRAFT_1044706</name>
</gene>
<feature type="region of interest" description="Disordered" evidence="1">
    <location>
        <begin position="119"/>
        <end position="138"/>
    </location>
</feature>
<evidence type="ECO:0000313" key="4">
    <source>
        <dbReference type="Proteomes" id="UP000736335"/>
    </source>
</evidence>
<feature type="compositionally biased region" description="Acidic residues" evidence="1">
    <location>
        <begin position="284"/>
        <end position="300"/>
    </location>
</feature>
<feature type="compositionally biased region" description="Acidic residues" evidence="1">
    <location>
        <begin position="119"/>
        <end position="128"/>
    </location>
</feature>
<reference evidence="3" key="1">
    <citation type="journal article" date="2020" name="Nat. Commun.">
        <title>Large-scale genome sequencing of mycorrhizal fungi provides insights into the early evolution of symbiotic traits.</title>
        <authorList>
            <person name="Miyauchi S."/>
            <person name="Kiss E."/>
            <person name="Kuo A."/>
            <person name="Drula E."/>
            <person name="Kohler A."/>
            <person name="Sanchez-Garcia M."/>
            <person name="Morin E."/>
            <person name="Andreopoulos B."/>
            <person name="Barry K.W."/>
            <person name="Bonito G."/>
            <person name="Buee M."/>
            <person name="Carver A."/>
            <person name="Chen C."/>
            <person name="Cichocki N."/>
            <person name="Clum A."/>
            <person name="Culley D."/>
            <person name="Crous P.W."/>
            <person name="Fauchery L."/>
            <person name="Girlanda M."/>
            <person name="Hayes R.D."/>
            <person name="Keri Z."/>
            <person name="LaButti K."/>
            <person name="Lipzen A."/>
            <person name="Lombard V."/>
            <person name="Magnuson J."/>
            <person name="Maillard F."/>
            <person name="Murat C."/>
            <person name="Nolan M."/>
            <person name="Ohm R.A."/>
            <person name="Pangilinan J."/>
            <person name="Pereira M.F."/>
            <person name="Perotto S."/>
            <person name="Peter M."/>
            <person name="Pfister S."/>
            <person name="Riley R."/>
            <person name="Sitrit Y."/>
            <person name="Stielow J.B."/>
            <person name="Szollosi G."/>
            <person name="Zifcakova L."/>
            <person name="Stursova M."/>
            <person name="Spatafora J.W."/>
            <person name="Tedersoo L."/>
            <person name="Vaario L.M."/>
            <person name="Yamada A."/>
            <person name="Yan M."/>
            <person name="Wang P."/>
            <person name="Xu J."/>
            <person name="Bruns T."/>
            <person name="Baldrian P."/>
            <person name="Vilgalys R."/>
            <person name="Dunand C."/>
            <person name="Henrissat B."/>
            <person name="Grigoriev I.V."/>
            <person name="Hibbett D."/>
            <person name="Nagy L.G."/>
            <person name="Martin F.M."/>
        </authorList>
    </citation>
    <scope>NUCLEOTIDE SEQUENCE</scope>
    <source>
        <strain evidence="3">UH-Tt-Lm1</strain>
    </source>
</reference>
<feature type="compositionally biased region" description="Basic and acidic residues" evidence="1">
    <location>
        <begin position="493"/>
        <end position="505"/>
    </location>
</feature>
<evidence type="ECO:0000259" key="2">
    <source>
        <dbReference type="Pfam" id="PF12927"/>
    </source>
</evidence>